<sequence>MNQTKQFVIWGAAAIVLGVVLAMIVPGREGAGDSALPQTRSKETSEQRKERLRAPRDAKEDTAAADFLDKRWGHMGDTGAVTAHVDPFGTRYYVEKKIFVGRGHGGVPIYAKAYSTPSRIHPDAIKLKSPDDAQGARVTLENWEPGELAQRMASVKHANNPEDLPENLQHLHPKHPDYTGL</sequence>
<keyword evidence="3" id="KW-1185">Reference proteome</keyword>
<protein>
    <submittedName>
        <fullName evidence="2">Uncharacterized protein</fullName>
    </submittedName>
</protein>
<evidence type="ECO:0000313" key="2">
    <source>
        <dbReference type="EMBL" id="QDU67454.1"/>
    </source>
</evidence>
<evidence type="ECO:0000256" key="1">
    <source>
        <dbReference type="SAM" id="MobiDB-lite"/>
    </source>
</evidence>
<reference evidence="2 3" key="1">
    <citation type="submission" date="2019-02" db="EMBL/GenBank/DDBJ databases">
        <title>Deep-cultivation of Planctomycetes and their phenomic and genomic characterization uncovers novel biology.</title>
        <authorList>
            <person name="Wiegand S."/>
            <person name="Jogler M."/>
            <person name="Boedeker C."/>
            <person name="Pinto D."/>
            <person name="Vollmers J."/>
            <person name="Rivas-Marin E."/>
            <person name="Kohn T."/>
            <person name="Peeters S.H."/>
            <person name="Heuer A."/>
            <person name="Rast P."/>
            <person name="Oberbeckmann S."/>
            <person name="Bunk B."/>
            <person name="Jeske O."/>
            <person name="Meyerdierks A."/>
            <person name="Storesund J.E."/>
            <person name="Kallscheuer N."/>
            <person name="Luecker S."/>
            <person name="Lage O.M."/>
            <person name="Pohl T."/>
            <person name="Merkel B.J."/>
            <person name="Hornburger P."/>
            <person name="Mueller R.-W."/>
            <person name="Bruemmer F."/>
            <person name="Labrenz M."/>
            <person name="Spormann A.M."/>
            <person name="Op den Camp H."/>
            <person name="Overmann J."/>
            <person name="Amann R."/>
            <person name="Jetten M.S.M."/>
            <person name="Mascher T."/>
            <person name="Medema M.H."/>
            <person name="Devos D.P."/>
            <person name="Kaster A.-K."/>
            <person name="Ovreas L."/>
            <person name="Rohde M."/>
            <person name="Galperin M.Y."/>
            <person name="Jogler C."/>
        </authorList>
    </citation>
    <scope>NUCLEOTIDE SEQUENCE [LARGE SCALE GENOMIC DNA]</scope>
    <source>
        <strain evidence="2 3">Pla133</strain>
    </source>
</reference>
<dbReference type="Proteomes" id="UP000316921">
    <property type="component" value="Chromosome"/>
</dbReference>
<evidence type="ECO:0000313" key="3">
    <source>
        <dbReference type="Proteomes" id="UP000316921"/>
    </source>
</evidence>
<accession>A0A518BKF2</accession>
<organism evidence="2 3">
    <name type="scientific">Engelhardtia mirabilis</name>
    <dbReference type="NCBI Taxonomy" id="2528011"/>
    <lineage>
        <taxon>Bacteria</taxon>
        <taxon>Pseudomonadati</taxon>
        <taxon>Planctomycetota</taxon>
        <taxon>Planctomycetia</taxon>
        <taxon>Planctomycetia incertae sedis</taxon>
        <taxon>Engelhardtia</taxon>
    </lineage>
</organism>
<dbReference type="EMBL" id="CP036287">
    <property type="protein sequence ID" value="QDU67454.1"/>
    <property type="molecule type" value="Genomic_DNA"/>
</dbReference>
<proteinExistence type="predicted"/>
<feature type="region of interest" description="Disordered" evidence="1">
    <location>
        <begin position="31"/>
        <end position="60"/>
    </location>
</feature>
<dbReference type="AlphaFoldDB" id="A0A518BKF2"/>
<feature type="compositionally biased region" description="Basic and acidic residues" evidence="1">
    <location>
        <begin position="40"/>
        <end position="60"/>
    </location>
</feature>
<dbReference type="KEGG" id="pbap:Pla133_25370"/>
<name>A0A518BKF2_9BACT</name>
<gene>
    <name evidence="2" type="ORF">Pla133_25370</name>
</gene>
<dbReference type="RefSeq" id="WP_145065653.1">
    <property type="nucleotide sequence ID" value="NZ_CP036287.1"/>
</dbReference>
<feature type="region of interest" description="Disordered" evidence="1">
    <location>
        <begin position="159"/>
        <end position="181"/>
    </location>
</feature>